<sequence length="75" mass="8850">MIHMQSFRKLDESTFELEISNTITISFKLEEDFLKEIDNIAKIAGYSNRSDFIRDAIISYLQYLKENDRNGRIIS</sequence>
<gene>
    <name evidence="2" type="ORF">SACC_18340</name>
</gene>
<dbReference type="CDD" id="cd22231">
    <property type="entry name" value="RHH_NikR_HicB-like"/>
    <property type="match status" value="1"/>
</dbReference>
<name>A0AAQ4CSN6_9CREN</name>
<evidence type="ECO:0000259" key="1">
    <source>
        <dbReference type="Pfam" id="PF01402"/>
    </source>
</evidence>
<dbReference type="InterPro" id="IPR010985">
    <property type="entry name" value="Ribbon_hlx_hlx"/>
</dbReference>
<evidence type="ECO:0000313" key="3">
    <source>
        <dbReference type="Proteomes" id="UP001319921"/>
    </source>
</evidence>
<dbReference type="Gene3D" id="1.10.1220.10">
    <property type="entry name" value="Met repressor-like"/>
    <property type="match status" value="1"/>
</dbReference>
<dbReference type="EMBL" id="AP025226">
    <property type="protein sequence ID" value="BDB98817.1"/>
    <property type="molecule type" value="Genomic_DNA"/>
</dbReference>
<dbReference type="GO" id="GO:0006355">
    <property type="term" value="P:regulation of DNA-templated transcription"/>
    <property type="evidence" value="ECO:0007669"/>
    <property type="project" value="InterPro"/>
</dbReference>
<evidence type="ECO:0000313" key="2">
    <source>
        <dbReference type="EMBL" id="BDB98817.1"/>
    </source>
</evidence>
<feature type="domain" description="Ribbon-helix-helix protein CopG" evidence="1">
    <location>
        <begin position="25"/>
        <end position="61"/>
    </location>
</feature>
<dbReference type="KEGG" id="scas:SACC_18340"/>
<protein>
    <submittedName>
        <fullName evidence="2">CopG family transcriptional regulator</fullName>
    </submittedName>
</protein>
<dbReference type="InterPro" id="IPR002145">
    <property type="entry name" value="CopG"/>
</dbReference>
<keyword evidence="3" id="KW-1185">Reference proteome</keyword>
<dbReference type="Proteomes" id="UP001319921">
    <property type="component" value="Chromosome"/>
</dbReference>
<dbReference type="RefSeq" id="WP_345725187.1">
    <property type="nucleotide sequence ID" value="NZ_AP025226.1"/>
</dbReference>
<dbReference type="InterPro" id="IPR013321">
    <property type="entry name" value="Arc_rbn_hlx_hlx"/>
</dbReference>
<reference evidence="2 3" key="1">
    <citation type="journal article" date="2022" name="Microbiol. Resour. Announc.">
        <title>Complete Genome Sequence of the Hyperthermophilic and Acidophilic Archaeon Saccharolobus caldissimus Strain HS-3T.</title>
        <authorList>
            <person name="Sakai H.D."/>
            <person name="Kurosawa N."/>
        </authorList>
    </citation>
    <scope>NUCLEOTIDE SEQUENCE [LARGE SCALE GENOMIC DNA]</scope>
    <source>
        <strain evidence="2 3">JCM32116</strain>
    </source>
</reference>
<dbReference type="SUPFAM" id="SSF47598">
    <property type="entry name" value="Ribbon-helix-helix"/>
    <property type="match status" value="1"/>
</dbReference>
<dbReference type="AlphaFoldDB" id="A0AAQ4CSN6"/>
<organism evidence="2 3">
    <name type="scientific">Saccharolobus caldissimus</name>
    <dbReference type="NCBI Taxonomy" id="1702097"/>
    <lineage>
        <taxon>Archaea</taxon>
        <taxon>Thermoproteota</taxon>
        <taxon>Thermoprotei</taxon>
        <taxon>Sulfolobales</taxon>
        <taxon>Sulfolobaceae</taxon>
        <taxon>Saccharolobus</taxon>
    </lineage>
</organism>
<proteinExistence type="predicted"/>
<accession>A0AAQ4CSN6</accession>
<dbReference type="GeneID" id="68866563"/>
<dbReference type="Pfam" id="PF01402">
    <property type="entry name" value="RHH_1"/>
    <property type="match status" value="1"/>
</dbReference>